<comment type="caution">
    <text evidence="2">The sequence shown here is derived from an EMBL/GenBank/DDBJ whole genome shotgun (WGS) entry which is preliminary data.</text>
</comment>
<gene>
    <name evidence="2" type="ORF">XpopCFBP1817_16920</name>
</gene>
<evidence type="ECO:0000256" key="1">
    <source>
        <dbReference type="SAM" id="MobiDB-lite"/>
    </source>
</evidence>
<dbReference type="AlphaFoldDB" id="A0A2S7EI13"/>
<dbReference type="Proteomes" id="UP000239939">
    <property type="component" value="Unassembled WGS sequence"/>
</dbReference>
<evidence type="ECO:0000313" key="3">
    <source>
        <dbReference type="Proteomes" id="UP000239939"/>
    </source>
</evidence>
<protein>
    <submittedName>
        <fullName evidence="2">Uncharacterized protein</fullName>
    </submittedName>
</protein>
<reference evidence="3" key="1">
    <citation type="submission" date="2016-08" db="EMBL/GenBank/DDBJ databases">
        <authorList>
            <person name="Merda D."/>
            <person name="Briand M."/>
            <person name="Taghouti G."/>
            <person name="Carrere S."/>
            <person name="Gouzy J."/>
            <person name="Portier P."/>
            <person name="Jacques M.-A."/>
            <person name="Fischer-Le Saux M."/>
        </authorList>
    </citation>
    <scope>NUCLEOTIDE SEQUENCE [LARGE SCALE GENOMIC DNA]</scope>
    <source>
        <strain evidence="3">CFBP1817</strain>
    </source>
</reference>
<name>A0A2S7EI13_9XANT</name>
<feature type="region of interest" description="Disordered" evidence="1">
    <location>
        <begin position="1"/>
        <end position="53"/>
    </location>
</feature>
<dbReference type="RefSeq" id="WP_128418041.1">
    <property type="nucleotide sequence ID" value="NZ_MDEJ01000136.1"/>
</dbReference>
<organism evidence="2 3">
    <name type="scientific">Xanthomonas populi</name>
    <dbReference type="NCBI Taxonomy" id="53414"/>
    <lineage>
        <taxon>Bacteria</taxon>
        <taxon>Pseudomonadati</taxon>
        <taxon>Pseudomonadota</taxon>
        <taxon>Gammaproteobacteria</taxon>
        <taxon>Lysobacterales</taxon>
        <taxon>Lysobacteraceae</taxon>
        <taxon>Xanthomonas</taxon>
    </lineage>
</organism>
<evidence type="ECO:0000313" key="2">
    <source>
        <dbReference type="EMBL" id="PPU89844.1"/>
    </source>
</evidence>
<keyword evidence="3" id="KW-1185">Reference proteome</keyword>
<proteinExistence type="predicted"/>
<dbReference type="OrthoDB" id="6008783at2"/>
<dbReference type="EMBL" id="MDEJ01000136">
    <property type="protein sequence ID" value="PPU89844.1"/>
    <property type="molecule type" value="Genomic_DNA"/>
</dbReference>
<accession>A0A2S7EI13</accession>
<sequence length="113" mass="12104">MTTGLSGKLRSMDKNSQPDKPTRSAKSAEPTTQTAPKAGMAKSAPKVGANRSITIRHLTDEDLRRISEFRYTHGMTIQDVTVVGISMFLESMGLAPLSAMSSKSDNADSSDAE</sequence>
<feature type="compositionally biased region" description="Basic and acidic residues" evidence="1">
    <location>
        <begin position="10"/>
        <end position="22"/>
    </location>
</feature>